<dbReference type="PANTHER" id="PTHR10353:SF209">
    <property type="entry name" value="GALACTOLIPID GALACTOSYLTRANSFERASE SFR2, CHLOROPLASTIC"/>
    <property type="match status" value="1"/>
</dbReference>
<dbReference type="RefSeq" id="WP_146321087.1">
    <property type="nucleotide sequence ID" value="NZ_CP042305.1"/>
</dbReference>
<dbReference type="GO" id="GO:0016052">
    <property type="term" value="P:carbohydrate catabolic process"/>
    <property type="evidence" value="ECO:0007669"/>
    <property type="project" value="TreeGrafter"/>
</dbReference>
<evidence type="ECO:0000256" key="3">
    <source>
        <dbReference type="ARBA" id="ARBA00023295"/>
    </source>
</evidence>
<name>A0A5B8M6V1_9MICO</name>
<dbReference type="GO" id="GO:0008422">
    <property type="term" value="F:beta-glucosidase activity"/>
    <property type="evidence" value="ECO:0007669"/>
    <property type="project" value="TreeGrafter"/>
</dbReference>
<sequence length="418" mass="46420">MHELLPDGFLFGASTSAHQIEGNNVSSDWWAFENAPGSPVTEPSGDACDSFLRWREDMDLLRSLGFDSYRFSVEWARVEPVRGRISNSAVAHYVDMVEYARRVGLEPVVTLHHFTHPLWFMTDGGWLADDALDRFQRYLDAVAPVLDAGVRTAVTINEPNILAVMHAIVRGEAELEGGLLGGLPAPHRPTAERLAAAHRLAVDHLHRRHPGVRAGWTIANQAVQSTPDGDAVADDYRRTREDWFIEQSRGDDFIGVQSYTRTIMGREGIVPVAPEVERTLTGWEYYPAALEEAVRHTAEVAPGMPIIVTENGVAVADDERRIDYTRRALRGLARAMADGIDVHGYLHWSALDNYEWGRFAPTFGLIAVDRTAFVRTPKPSAFWLGSLARRRMLVAPQAEGEAPRDDESHDAGATPATR</sequence>
<reference evidence="6 7" key="1">
    <citation type="submission" date="2019-07" db="EMBL/GenBank/DDBJ databases">
        <title>Full genome sequence of Humibacter sp. WJ7-1.</title>
        <authorList>
            <person name="Im W.-T."/>
        </authorList>
    </citation>
    <scope>NUCLEOTIDE SEQUENCE [LARGE SCALE GENOMIC DNA]</scope>
    <source>
        <strain evidence="6 7">WJ7-1</strain>
    </source>
</reference>
<keyword evidence="2 6" id="KW-0378">Hydrolase</keyword>
<gene>
    <name evidence="6" type="ORF">FPZ11_11605</name>
</gene>
<feature type="compositionally biased region" description="Basic and acidic residues" evidence="5">
    <location>
        <begin position="401"/>
        <end position="410"/>
    </location>
</feature>
<evidence type="ECO:0000256" key="1">
    <source>
        <dbReference type="ARBA" id="ARBA00010838"/>
    </source>
</evidence>
<dbReference type="SUPFAM" id="SSF51445">
    <property type="entry name" value="(Trans)glycosidases"/>
    <property type="match status" value="1"/>
</dbReference>
<dbReference type="AlphaFoldDB" id="A0A5B8M6V1"/>
<dbReference type="Pfam" id="PF00232">
    <property type="entry name" value="Glyco_hydro_1"/>
    <property type="match status" value="2"/>
</dbReference>
<protein>
    <submittedName>
        <fullName evidence="6">Family 1 glycosylhydrolase</fullName>
    </submittedName>
</protein>
<keyword evidence="3" id="KW-0326">Glycosidase</keyword>
<dbReference type="PANTHER" id="PTHR10353">
    <property type="entry name" value="GLYCOSYL HYDROLASE"/>
    <property type="match status" value="1"/>
</dbReference>
<dbReference type="InterPro" id="IPR001360">
    <property type="entry name" value="Glyco_hydro_1"/>
</dbReference>
<evidence type="ECO:0000256" key="2">
    <source>
        <dbReference type="ARBA" id="ARBA00022801"/>
    </source>
</evidence>
<dbReference type="PRINTS" id="PR00131">
    <property type="entry name" value="GLHYDRLASE1"/>
</dbReference>
<evidence type="ECO:0000256" key="4">
    <source>
        <dbReference type="RuleBase" id="RU003690"/>
    </source>
</evidence>
<evidence type="ECO:0000313" key="7">
    <source>
        <dbReference type="Proteomes" id="UP000320216"/>
    </source>
</evidence>
<keyword evidence="7" id="KW-1185">Reference proteome</keyword>
<dbReference type="KEGG" id="huw:FPZ11_11605"/>
<dbReference type="OrthoDB" id="9765195at2"/>
<proteinExistence type="inferred from homology"/>
<comment type="similarity">
    <text evidence="1 4">Belongs to the glycosyl hydrolase 1 family.</text>
</comment>
<feature type="region of interest" description="Disordered" evidence="5">
    <location>
        <begin position="395"/>
        <end position="418"/>
    </location>
</feature>
<evidence type="ECO:0000256" key="5">
    <source>
        <dbReference type="SAM" id="MobiDB-lite"/>
    </source>
</evidence>
<evidence type="ECO:0000313" key="6">
    <source>
        <dbReference type="EMBL" id="QDZ15322.1"/>
    </source>
</evidence>
<dbReference type="GO" id="GO:0005829">
    <property type="term" value="C:cytosol"/>
    <property type="evidence" value="ECO:0007669"/>
    <property type="project" value="TreeGrafter"/>
</dbReference>
<accession>A0A5B8M6V1</accession>
<organism evidence="6 7">
    <name type="scientific">Humibacter ginsenosidimutans</name>
    <dbReference type="NCBI Taxonomy" id="2599293"/>
    <lineage>
        <taxon>Bacteria</taxon>
        <taxon>Bacillati</taxon>
        <taxon>Actinomycetota</taxon>
        <taxon>Actinomycetes</taxon>
        <taxon>Micrococcales</taxon>
        <taxon>Microbacteriaceae</taxon>
        <taxon>Humibacter</taxon>
    </lineage>
</organism>
<dbReference type="Proteomes" id="UP000320216">
    <property type="component" value="Chromosome"/>
</dbReference>
<dbReference type="InterPro" id="IPR017853">
    <property type="entry name" value="GH"/>
</dbReference>
<dbReference type="EMBL" id="CP042305">
    <property type="protein sequence ID" value="QDZ15322.1"/>
    <property type="molecule type" value="Genomic_DNA"/>
</dbReference>
<dbReference type="Gene3D" id="3.20.20.80">
    <property type="entry name" value="Glycosidases"/>
    <property type="match status" value="2"/>
</dbReference>